<keyword evidence="4" id="KW-1185">Reference proteome</keyword>
<organism evidence="3 4">
    <name type="scientific">Methylobacterium goesingense</name>
    <dbReference type="NCBI Taxonomy" id="243690"/>
    <lineage>
        <taxon>Bacteria</taxon>
        <taxon>Pseudomonadati</taxon>
        <taxon>Pseudomonadota</taxon>
        <taxon>Alphaproteobacteria</taxon>
        <taxon>Hyphomicrobiales</taxon>
        <taxon>Methylobacteriaceae</taxon>
        <taxon>Methylobacterium</taxon>
    </lineage>
</organism>
<gene>
    <name evidence="3" type="ORF">ABID43_000253</name>
</gene>
<evidence type="ECO:0000256" key="1">
    <source>
        <dbReference type="SAM" id="MobiDB-lite"/>
    </source>
</evidence>
<accession>A0ABV2KZB8</accession>
<sequence>MIAAQLLGLTALAFLAPLPAERYQPPEPPRGVGWAVFAVAALLLVVTVVPLSLALADKWAMDAHAAECRASGGRFAASPSATGRGGYRCDRPDR</sequence>
<reference evidence="3 4" key="1">
    <citation type="submission" date="2024-06" db="EMBL/GenBank/DDBJ databases">
        <title>Genomic Encyclopedia of Type Strains, Phase IV (KMG-IV): sequencing the most valuable type-strain genomes for metagenomic binning, comparative biology and taxonomic classification.</title>
        <authorList>
            <person name="Goeker M."/>
        </authorList>
    </citation>
    <scope>NUCLEOTIDE SEQUENCE [LARGE SCALE GENOMIC DNA]</scope>
    <source>
        <strain evidence="3 4">DSM 21331</strain>
    </source>
</reference>
<evidence type="ECO:0000313" key="4">
    <source>
        <dbReference type="Proteomes" id="UP001549145"/>
    </source>
</evidence>
<keyword evidence="2" id="KW-1133">Transmembrane helix</keyword>
<dbReference type="EMBL" id="JBEPMM010000001">
    <property type="protein sequence ID" value="MET3690734.1"/>
    <property type="molecule type" value="Genomic_DNA"/>
</dbReference>
<proteinExistence type="predicted"/>
<dbReference type="RefSeq" id="WP_238277452.1">
    <property type="nucleotide sequence ID" value="NZ_BPQL01000022.1"/>
</dbReference>
<evidence type="ECO:0000313" key="3">
    <source>
        <dbReference type="EMBL" id="MET3690734.1"/>
    </source>
</evidence>
<dbReference type="Proteomes" id="UP001549145">
    <property type="component" value="Unassembled WGS sequence"/>
</dbReference>
<keyword evidence="2" id="KW-0812">Transmembrane</keyword>
<protein>
    <submittedName>
        <fullName evidence="3">Uncharacterized protein</fullName>
    </submittedName>
</protein>
<name>A0ABV2KZB8_9HYPH</name>
<evidence type="ECO:0000256" key="2">
    <source>
        <dbReference type="SAM" id="Phobius"/>
    </source>
</evidence>
<feature type="transmembrane region" description="Helical" evidence="2">
    <location>
        <begin position="32"/>
        <end position="56"/>
    </location>
</feature>
<feature type="region of interest" description="Disordered" evidence="1">
    <location>
        <begin position="74"/>
        <end position="94"/>
    </location>
</feature>
<comment type="caution">
    <text evidence="3">The sequence shown here is derived from an EMBL/GenBank/DDBJ whole genome shotgun (WGS) entry which is preliminary data.</text>
</comment>
<keyword evidence="2" id="KW-0472">Membrane</keyword>